<dbReference type="EMBL" id="RPFZ01000001">
    <property type="protein sequence ID" value="RPF70746.1"/>
    <property type="molecule type" value="Genomic_DNA"/>
</dbReference>
<organism evidence="2 3">
    <name type="scientific">Aurantiacibacter spongiae</name>
    <dbReference type="NCBI Taxonomy" id="2488860"/>
    <lineage>
        <taxon>Bacteria</taxon>
        <taxon>Pseudomonadati</taxon>
        <taxon>Pseudomonadota</taxon>
        <taxon>Alphaproteobacteria</taxon>
        <taxon>Sphingomonadales</taxon>
        <taxon>Erythrobacteraceae</taxon>
        <taxon>Aurantiacibacter</taxon>
    </lineage>
</organism>
<evidence type="ECO:0000313" key="3">
    <source>
        <dbReference type="Proteomes" id="UP000275232"/>
    </source>
</evidence>
<keyword evidence="1" id="KW-0732">Signal</keyword>
<dbReference type="AlphaFoldDB" id="A0A3N5CQR2"/>
<reference evidence="2 3" key="1">
    <citation type="submission" date="2018-11" db="EMBL/GenBank/DDBJ databases">
        <title>Erythrobacter spongiae sp. nov., isolated from a marine sponge.</title>
        <authorList>
            <person name="Zhuang L."/>
            <person name="Luo L."/>
        </authorList>
    </citation>
    <scope>NUCLEOTIDE SEQUENCE [LARGE SCALE GENOMIC DNA]</scope>
    <source>
        <strain evidence="2 3">HN-E23</strain>
    </source>
</reference>
<dbReference type="OrthoDB" id="7629232at2"/>
<dbReference type="Proteomes" id="UP000275232">
    <property type="component" value="Unassembled WGS sequence"/>
</dbReference>
<comment type="caution">
    <text evidence="2">The sequence shown here is derived from an EMBL/GenBank/DDBJ whole genome shotgun (WGS) entry which is preliminary data.</text>
</comment>
<protein>
    <recommendedName>
        <fullName evidence="4">Lipoprotein</fullName>
    </recommendedName>
</protein>
<sequence>MSQTPFLRHAAKPVRLTSLAVIAGTLALTGCVPPAPEPTPAPTPAPTVARPEAAPVRIPTPSFDNWMDYPATPGDWSYVAEPGQTMAVFGTDRSPEGIALIMACDLATRRVSIGRKGNAAGQVDMTVRTETRDQVLTAGPVQSRAPLLVAQLAASDPLLDAIAFSKGRFALEVTGTDTIYVPAYPEITRVVEDCRDQG</sequence>
<evidence type="ECO:0000256" key="1">
    <source>
        <dbReference type="SAM" id="SignalP"/>
    </source>
</evidence>
<keyword evidence="3" id="KW-1185">Reference proteome</keyword>
<gene>
    <name evidence="2" type="ORF">EG799_03255</name>
</gene>
<evidence type="ECO:0000313" key="2">
    <source>
        <dbReference type="EMBL" id="RPF70746.1"/>
    </source>
</evidence>
<feature type="signal peptide" evidence="1">
    <location>
        <begin position="1"/>
        <end position="23"/>
    </location>
</feature>
<feature type="chain" id="PRO_5018053788" description="Lipoprotein" evidence="1">
    <location>
        <begin position="24"/>
        <end position="198"/>
    </location>
</feature>
<evidence type="ECO:0008006" key="4">
    <source>
        <dbReference type="Google" id="ProtNLM"/>
    </source>
</evidence>
<dbReference type="RefSeq" id="WP_123878516.1">
    <property type="nucleotide sequence ID" value="NZ_RPFZ01000001.1"/>
</dbReference>
<proteinExistence type="predicted"/>
<name>A0A3N5CQR2_9SPHN</name>
<accession>A0A3N5CQR2</accession>